<feature type="chain" id="PRO_5024289158" evidence="1">
    <location>
        <begin position="27"/>
        <end position="154"/>
    </location>
</feature>
<dbReference type="RefSeq" id="WP_148732586.1">
    <property type="nucleotide sequence ID" value="NZ_VSSB01000001.1"/>
</dbReference>
<organism evidence="2 3">
    <name type="scientific">Agromyces mariniharenae</name>
    <dbReference type="NCBI Taxonomy" id="2604423"/>
    <lineage>
        <taxon>Bacteria</taxon>
        <taxon>Bacillati</taxon>
        <taxon>Actinomycetota</taxon>
        <taxon>Actinomycetes</taxon>
        <taxon>Micrococcales</taxon>
        <taxon>Microbacteriaceae</taxon>
        <taxon>Agromyces</taxon>
    </lineage>
</organism>
<evidence type="ECO:0000313" key="3">
    <source>
        <dbReference type="Proteomes" id="UP000325243"/>
    </source>
</evidence>
<comment type="caution">
    <text evidence="2">The sequence shown here is derived from an EMBL/GenBank/DDBJ whole genome shotgun (WGS) entry which is preliminary data.</text>
</comment>
<evidence type="ECO:0000256" key="1">
    <source>
        <dbReference type="SAM" id="SignalP"/>
    </source>
</evidence>
<keyword evidence="1" id="KW-0732">Signal</keyword>
<sequence>MNRWLSSAAVTLAAVAMIGVAQPAAAAPPDSVGGSFDVAGICPFTVLVEIEGKAKTIERPDGSFILTSPGLVATVTNTSTDASETWSISGSFHQSTLPNGDTFTKMTGRNLVTDPVAGFALISGDFSFTAAPDGSIVVPLNGTGRIVDVCEVLG</sequence>
<accession>A0A5S4V1V4</accession>
<protein>
    <submittedName>
        <fullName evidence="2">Uncharacterized protein</fullName>
    </submittedName>
</protein>
<reference evidence="2 3" key="1">
    <citation type="submission" date="2019-08" db="EMBL/GenBank/DDBJ databases">
        <authorList>
            <person name="Hu J."/>
        </authorList>
    </citation>
    <scope>NUCLEOTIDE SEQUENCE [LARGE SCALE GENOMIC DNA]</scope>
    <source>
        <strain evidence="2 3">NEAU-184</strain>
    </source>
</reference>
<keyword evidence="3" id="KW-1185">Reference proteome</keyword>
<dbReference type="EMBL" id="VSSB01000001">
    <property type="protein sequence ID" value="TYL53117.1"/>
    <property type="molecule type" value="Genomic_DNA"/>
</dbReference>
<name>A0A5S4V1V4_9MICO</name>
<dbReference type="AlphaFoldDB" id="A0A5S4V1V4"/>
<dbReference type="Proteomes" id="UP000325243">
    <property type="component" value="Unassembled WGS sequence"/>
</dbReference>
<evidence type="ECO:0000313" key="2">
    <source>
        <dbReference type="EMBL" id="TYL53117.1"/>
    </source>
</evidence>
<proteinExistence type="predicted"/>
<gene>
    <name evidence="2" type="ORF">FYC51_05265</name>
</gene>
<feature type="signal peptide" evidence="1">
    <location>
        <begin position="1"/>
        <end position="26"/>
    </location>
</feature>